<evidence type="ECO:0000313" key="4">
    <source>
        <dbReference type="Proteomes" id="UP000822688"/>
    </source>
</evidence>
<dbReference type="EMBL" id="CM026422">
    <property type="protein sequence ID" value="KAG0585650.1"/>
    <property type="molecule type" value="Genomic_DNA"/>
</dbReference>
<organism evidence="3 4">
    <name type="scientific">Ceratodon purpureus</name>
    <name type="common">Fire moss</name>
    <name type="synonym">Dicranum purpureum</name>
    <dbReference type="NCBI Taxonomy" id="3225"/>
    <lineage>
        <taxon>Eukaryota</taxon>
        <taxon>Viridiplantae</taxon>
        <taxon>Streptophyta</taxon>
        <taxon>Embryophyta</taxon>
        <taxon>Bryophyta</taxon>
        <taxon>Bryophytina</taxon>
        <taxon>Bryopsida</taxon>
        <taxon>Dicranidae</taxon>
        <taxon>Pseudoditrichales</taxon>
        <taxon>Ditrichaceae</taxon>
        <taxon>Ceratodon</taxon>
    </lineage>
</organism>
<feature type="compositionally biased region" description="Pro residues" evidence="1">
    <location>
        <begin position="56"/>
        <end position="67"/>
    </location>
</feature>
<sequence length="91" mass="9738">MRARERANLLVFLAHLLPLRTQYSPNLGERNVGIVSSHVGMLVLAEEHIRAEGPLGAPPSLLPPQPLGGPLDRGRLAGGRGFRRAPPPPSP</sequence>
<comment type="caution">
    <text evidence="3">The sequence shown here is derived from an EMBL/GenBank/DDBJ whole genome shotgun (WGS) entry which is preliminary data.</text>
</comment>
<feature type="chain" id="PRO_5035818310" evidence="2">
    <location>
        <begin position="22"/>
        <end position="91"/>
    </location>
</feature>
<proteinExistence type="predicted"/>
<accession>A0A8T0IPG9</accession>
<name>A0A8T0IPG9_CERPU</name>
<feature type="signal peptide" evidence="2">
    <location>
        <begin position="1"/>
        <end position="21"/>
    </location>
</feature>
<gene>
    <name evidence="3" type="ORF">KC19_2G027700</name>
</gene>
<feature type="region of interest" description="Disordered" evidence="1">
    <location>
        <begin position="53"/>
        <end position="91"/>
    </location>
</feature>
<reference evidence="3" key="1">
    <citation type="submission" date="2020-06" db="EMBL/GenBank/DDBJ databases">
        <title>WGS assembly of Ceratodon purpureus strain R40.</title>
        <authorList>
            <person name="Carey S.B."/>
            <person name="Jenkins J."/>
            <person name="Shu S."/>
            <person name="Lovell J.T."/>
            <person name="Sreedasyam A."/>
            <person name="Maumus F."/>
            <person name="Tiley G.P."/>
            <person name="Fernandez-Pozo N."/>
            <person name="Barry K."/>
            <person name="Chen C."/>
            <person name="Wang M."/>
            <person name="Lipzen A."/>
            <person name="Daum C."/>
            <person name="Saski C.A."/>
            <person name="Payton A.C."/>
            <person name="Mcbreen J.C."/>
            <person name="Conrad R.E."/>
            <person name="Kollar L.M."/>
            <person name="Olsson S."/>
            <person name="Huttunen S."/>
            <person name="Landis J.B."/>
            <person name="Wickett N.J."/>
            <person name="Johnson M.G."/>
            <person name="Rensing S.A."/>
            <person name="Grimwood J."/>
            <person name="Schmutz J."/>
            <person name="Mcdaniel S.F."/>
        </authorList>
    </citation>
    <scope>NUCLEOTIDE SEQUENCE</scope>
    <source>
        <strain evidence="3">R40</strain>
    </source>
</reference>
<keyword evidence="4" id="KW-1185">Reference proteome</keyword>
<dbReference type="Proteomes" id="UP000822688">
    <property type="component" value="Chromosome 2"/>
</dbReference>
<dbReference type="AlphaFoldDB" id="A0A8T0IPG9"/>
<evidence type="ECO:0000256" key="2">
    <source>
        <dbReference type="SAM" id="SignalP"/>
    </source>
</evidence>
<protein>
    <submittedName>
        <fullName evidence="3">Uncharacterized protein</fullName>
    </submittedName>
</protein>
<evidence type="ECO:0000313" key="3">
    <source>
        <dbReference type="EMBL" id="KAG0585650.1"/>
    </source>
</evidence>
<keyword evidence="2" id="KW-0732">Signal</keyword>
<evidence type="ECO:0000256" key="1">
    <source>
        <dbReference type="SAM" id="MobiDB-lite"/>
    </source>
</evidence>